<dbReference type="InterPro" id="IPR006145">
    <property type="entry name" value="PsdUridine_synth_RsuA/RluA"/>
</dbReference>
<dbReference type="Pfam" id="PF00849">
    <property type="entry name" value="PseudoU_synth_2"/>
    <property type="match status" value="1"/>
</dbReference>
<organism evidence="5 6">
    <name type="scientific">Dunaliella salina</name>
    <name type="common">Green alga</name>
    <name type="synonym">Protococcus salinus</name>
    <dbReference type="NCBI Taxonomy" id="3046"/>
    <lineage>
        <taxon>Eukaryota</taxon>
        <taxon>Viridiplantae</taxon>
        <taxon>Chlorophyta</taxon>
        <taxon>core chlorophytes</taxon>
        <taxon>Chlorophyceae</taxon>
        <taxon>CS clade</taxon>
        <taxon>Chlamydomonadales</taxon>
        <taxon>Dunaliellaceae</taxon>
        <taxon>Dunaliella</taxon>
    </lineage>
</organism>
<dbReference type="InterPro" id="IPR020094">
    <property type="entry name" value="TruA/RsuA/RluB/E/F_N"/>
</dbReference>
<evidence type="ECO:0000256" key="1">
    <source>
        <dbReference type="ARBA" id="ARBA00008348"/>
    </source>
</evidence>
<feature type="region of interest" description="Disordered" evidence="3">
    <location>
        <begin position="188"/>
        <end position="211"/>
    </location>
</feature>
<evidence type="ECO:0000313" key="6">
    <source>
        <dbReference type="Proteomes" id="UP000815325"/>
    </source>
</evidence>
<dbReference type="SUPFAM" id="SSF55120">
    <property type="entry name" value="Pseudouridine synthase"/>
    <property type="match status" value="1"/>
</dbReference>
<protein>
    <submittedName>
        <fullName evidence="5">Pseudouridine synthase</fullName>
    </submittedName>
</protein>
<name>A0ABQ7G3N1_DUNSA</name>
<sequence>MCVQGYICSNSPLIDKQGKRAIDLMEPWMEGWRRENAKKDLLPPRLFTVGRLDVASTGLIFITNDGHWAQKVIHPSSNLTKEYLVLVDRPATKAQVKTMMQGVEIDGVRVMPEEISTLEDTLRLRIVVGEGKKHEVRILVASVGLEVLSLKRVRVGGYRIPRSLNFGDYIPLSPTAIKKVTSLKEQEAQAVQQPQKPKFTAKQPQLPPGLL</sequence>
<reference evidence="5" key="1">
    <citation type="submission" date="2017-08" db="EMBL/GenBank/DDBJ databases">
        <authorList>
            <person name="Polle J.E."/>
            <person name="Barry K."/>
            <person name="Cushman J."/>
            <person name="Schmutz J."/>
            <person name="Tran D."/>
            <person name="Hathwaick L.T."/>
            <person name="Yim W.C."/>
            <person name="Jenkins J."/>
            <person name="Mckie-Krisberg Z.M."/>
            <person name="Prochnik S."/>
            <person name="Lindquist E."/>
            <person name="Dockter R.B."/>
            <person name="Adam C."/>
            <person name="Molina H."/>
            <person name="Bunkerborg J."/>
            <person name="Jin E."/>
            <person name="Buchheim M."/>
            <person name="Magnuson J."/>
        </authorList>
    </citation>
    <scope>NUCLEOTIDE SEQUENCE</scope>
    <source>
        <strain evidence="5">CCAP 19/18</strain>
    </source>
</reference>
<evidence type="ECO:0000259" key="4">
    <source>
        <dbReference type="Pfam" id="PF00849"/>
    </source>
</evidence>
<feature type="domain" description="Pseudouridine synthase RsuA/RluA-like" evidence="4">
    <location>
        <begin position="33"/>
        <end position="141"/>
    </location>
</feature>
<dbReference type="InterPro" id="IPR042092">
    <property type="entry name" value="PsdUridine_s_RsuA/RluB/E/F_cat"/>
</dbReference>
<evidence type="ECO:0000313" key="5">
    <source>
        <dbReference type="EMBL" id="KAF5829211.1"/>
    </source>
</evidence>
<dbReference type="InterPro" id="IPR018496">
    <property type="entry name" value="PsdUridine_synth_RsuA/RluB_CS"/>
</dbReference>
<keyword evidence="2" id="KW-0413">Isomerase</keyword>
<comment type="caution">
    <text evidence="5">The sequence shown here is derived from an EMBL/GenBank/DDBJ whole genome shotgun (WGS) entry which is preliminary data.</text>
</comment>
<dbReference type="Proteomes" id="UP000815325">
    <property type="component" value="Unassembled WGS sequence"/>
</dbReference>
<proteinExistence type="inferred from homology"/>
<dbReference type="InterPro" id="IPR050343">
    <property type="entry name" value="RsuA_PseudoU_synthase"/>
</dbReference>
<dbReference type="EMBL" id="MU070190">
    <property type="protein sequence ID" value="KAF5829211.1"/>
    <property type="molecule type" value="Genomic_DNA"/>
</dbReference>
<dbReference type="PANTHER" id="PTHR47683:SF2">
    <property type="entry name" value="RNA-BINDING S4 DOMAIN-CONTAINING PROTEIN"/>
    <property type="match status" value="1"/>
</dbReference>
<dbReference type="Gene3D" id="3.30.70.1560">
    <property type="entry name" value="Alpha-L RNA-binding motif"/>
    <property type="match status" value="1"/>
</dbReference>
<dbReference type="PANTHER" id="PTHR47683">
    <property type="entry name" value="PSEUDOURIDINE SYNTHASE FAMILY PROTEIN-RELATED"/>
    <property type="match status" value="1"/>
</dbReference>
<gene>
    <name evidence="5" type="ORF">DUNSADRAFT_16403</name>
</gene>
<evidence type="ECO:0000256" key="2">
    <source>
        <dbReference type="ARBA" id="ARBA00023235"/>
    </source>
</evidence>
<dbReference type="InterPro" id="IPR020103">
    <property type="entry name" value="PsdUridine_synth_cat_dom_sf"/>
</dbReference>
<dbReference type="Gene3D" id="3.30.70.580">
    <property type="entry name" value="Pseudouridine synthase I, catalytic domain, N-terminal subdomain"/>
    <property type="match status" value="1"/>
</dbReference>
<keyword evidence="6" id="KW-1185">Reference proteome</keyword>
<accession>A0ABQ7G3N1</accession>
<comment type="similarity">
    <text evidence="1">Belongs to the pseudouridine synthase RsuA family.</text>
</comment>
<dbReference type="PROSITE" id="PS01149">
    <property type="entry name" value="PSI_RSU"/>
    <property type="match status" value="1"/>
</dbReference>
<evidence type="ECO:0000256" key="3">
    <source>
        <dbReference type="SAM" id="MobiDB-lite"/>
    </source>
</evidence>